<dbReference type="GO" id="GO:0008794">
    <property type="term" value="F:arsenate reductase (glutaredoxin) activity"/>
    <property type="evidence" value="ECO:0007669"/>
    <property type="project" value="UniProtKB-UniRule"/>
</dbReference>
<dbReference type="PANTHER" id="PTHR30041:SF5">
    <property type="entry name" value="ARSENATE REDUCTASE-RELATED"/>
    <property type="match status" value="1"/>
</dbReference>
<dbReference type="EMBL" id="JXYQ01000042">
    <property type="protein sequence ID" value="KJA10053.1"/>
    <property type="molecule type" value="Genomic_DNA"/>
</dbReference>
<dbReference type="CDD" id="cd03034">
    <property type="entry name" value="ArsC_ArsC"/>
    <property type="match status" value="1"/>
</dbReference>
<dbReference type="OrthoDB" id="9790554at2"/>
<evidence type="ECO:0000256" key="5">
    <source>
        <dbReference type="ARBA" id="ARBA00039879"/>
    </source>
</evidence>
<keyword evidence="9" id="KW-1185">Reference proteome</keyword>
<organism evidence="8 9">
    <name type="scientific">Acidovorax temperans</name>
    <dbReference type="NCBI Taxonomy" id="80878"/>
    <lineage>
        <taxon>Bacteria</taxon>
        <taxon>Pseudomonadati</taxon>
        <taxon>Pseudomonadota</taxon>
        <taxon>Betaproteobacteria</taxon>
        <taxon>Burkholderiales</taxon>
        <taxon>Comamonadaceae</taxon>
        <taxon>Acidovorax</taxon>
    </lineage>
</organism>
<dbReference type="PROSITE" id="PS51353">
    <property type="entry name" value="ARSC"/>
    <property type="match status" value="1"/>
</dbReference>
<comment type="caution">
    <text evidence="8">The sequence shown here is derived from an EMBL/GenBank/DDBJ whole genome shotgun (WGS) entry which is preliminary data.</text>
</comment>
<comment type="catalytic activity">
    <reaction evidence="7">
        <text>[glutaredoxin]-dithiol + arsenate + glutathione + H(+) = glutathionyl-S-S-[glutaredoxin] + arsenite + H2O</text>
        <dbReference type="Rhea" id="RHEA:22016"/>
        <dbReference type="Rhea" id="RHEA-COMP:10729"/>
        <dbReference type="Rhea" id="RHEA-COMP:17668"/>
        <dbReference type="ChEBI" id="CHEBI:15377"/>
        <dbReference type="ChEBI" id="CHEBI:15378"/>
        <dbReference type="ChEBI" id="CHEBI:29242"/>
        <dbReference type="ChEBI" id="CHEBI:29950"/>
        <dbReference type="ChEBI" id="CHEBI:48597"/>
        <dbReference type="ChEBI" id="CHEBI:57925"/>
        <dbReference type="ChEBI" id="CHEBI:146199"/>
        <dbReference type="EC" id="1.20.4.1"/>
    </reaction>
</comment>
<comment type="similarity">
    <text evidence="1 6 7">Belongs to the ArsC family.</text>
</comment>
<evidence type="ECO:0000256" key="1">
    <source>
        <dbReference type="ARBA" id="ARBA00007198"/>
    </source>
</evidence>
<keyword evidence="2" id="KW-0059">Arsenical resistance</keyword>
<evidence type="ECO:0000256" key="2">
    <source>
        <dbReference type="ARBA" id="ARBA00022849"/>
    </source>
</evidence>
<dbReference type="STRING" id="80878.RP29_13405"/>
<evidence type="ECO:0000256" key="4">
    <source>
        <dbReference type="ARBA" id="ARBA00038969"/>
    </source>
</evidence>
<dbReference type="InterPro" id="IPR036249">
    <property type="entry name" value="Thioredoxin-like_sf"/>
</dbReference>
<dbReference type="Pfam" id="PF03960">
    <property type="entry name" value="ArsC"/>
    <property type="match status" value="1"/>
</dbReference>
<dbReference type="InterPro" id="IPR006660">
    <property type="entry name" value="Arsenate_reductase-like"/>
</dbReference>
<protein>
    <recommendedName>
        <fullName evidence="5 7">Arsenate reductase</fullName>
        <ecNumber evidence="4 7">1.20.4.1</ecNumber>
    </recommendedName>
</protein>
<dbReference type="PATRIC" id="fig|80878.5.peg.2457"/>
<dbReference type="NCBIfam" id="TIGR00014">
    <property type="entry name" value="arsC"/>
    <property type="match status" value="1"/>
</dbReference>
<evidence type="ECO:0000256" key="7">
    <source>
        <dbReference type="RuleBase" id="RU362029"/>
    </source>
</evidence>
<reference evidence="8 9" key="1">
    <citation type="submission" date="2014-12" db="EMBL/GenBank/DDBJ databases">
        <title>Isolation of bacteria from lake water.</title>
        <authorList>
            <person name="Sheng K.-Y."/>
            <person name="Chin P.-S."/>
            <person name="Chan K.-G."/>
            <person name="Tan G.S."/>
        </authorList>
    </citation>
    <scope>NUCLEOTIDE SEQUENCE [LARGE SCALE GENOMIC DNA]</scope>
    <source>
        <strain evidence="8 9">KY4</strain>
    </source>
</reference>
<gene>
    <name evidence="8" type="ORF">RP29_13405</name>
</gene>
<proteinExistence type="inferred from homology"/>
<evidence type="ECO:0000256" key="3">
    <source>
        <dbReference type="ARBA" id="ARBA00023002"/>
    </source>
</evidence>
<dbReference type="Proteomes" id="UP000032566">
    <property type="component" value="Unassembled WGS sequence"/>
</dbReference>
<accession>A0A0D7KA50</accession>
<dbReference type="InterPro" id="IPR006659">
    <property type="entry name" value="Arsenate_reductase"/>
</dbReference>
<evidence type="ECO:0000313" key="8">
    <source>
        <dbReference type="EMBL" id="KJA10053.1"/>
    </source>
</evidence>
<dbReference type="AlphaFoldDB" id="A0A0D7KA50"/>
<dbReference type="GO" id="GO:0046685">
    <property type="term" value="P:response to arsenic-containing substance"/>
    <property type="evidence" value="ECO:0007669"/>
    <property type="project" value="UniProtKB-KW"/>
</dbReference>
<sequence>MTDITIYHNPNCGTSRNTLAMIRNSGVEPQVIEYLKTPPSRAELLALVAAMGISLRDALRQKGTPYDELGLGNPALTDAQLLDAIEQHPILIQRPIVKTPLGVRLCRPSELVLDILPNPQQAPFTKEDGEVVIGKDGQRA</sequence>
<dbReference type="EC" id="1.20.4.1" evidence="4 7"/>
<dbReference type="SUPFAM" id="SSF52833">
    <property type="entry name" value="Thioredoxin-like"/>
    <property type="match status" value="1"/>
</dbReference>
<evidence type="ECO:0000313" key="9">
    <source>
        <dbReference type="Proteomes" id="UP000032566"/>
    </source>
</evidence>
<dbReference type="PANTHER" id="PTHR30041">
    <property type="entry name" value="ARSENATE REDUCTASE"/>
    <property type="match status" value="1"/>
</dbReference>
<name>A0A0D7KA50_9BURK</name>
<evidence type="ECO:0000256" key="6">
    <source>
        <dbReference type="PROSITE-ProRule" id="PRU01282"/>
    </source>
</evidence>
<dbReference type="RefSeq" id="WP_020228503.1">
    <property type="nucleotide sequence ID" value="NZ_JXYQ01000042.1"/>
</dbReference>
<dbReference type="Gene3D" id="3.40.30.10">
    <property type="entry name" value="Glutaredoxin"/>
    <property type="match status" value="1"/>
</dbReference>
<keyword evidence="3 7" id="KW-0560">Oxidoreductase</keyword>